<gene>
    <name evidence="2" type="ORF">EOD43_02985</name>
</gene>
<dbReference type="AlphaFoldDB" id="A0A437M5M4"/>
<dbReference type="Pfam" id="PF13350">
    <property type="entry name" value="Y_phosphatase3"/>
    <property type="match status" value="1"/>
</dbReference>
<dbReference type="OrthoDB" id="1188001at2"/>
<dbReference type="Gene3D" id="3.90.190.10">
    <property type="entry name" value="Protein tyrosine phosphatase superfamily"/>
    <property type="match status" value="1"/>
</dbReference>
<reference evidence="2 3" key="1">
    <citation type="submission" date="2019-01" db="EMBL/GenBank/DDBJ databases">
        <authorList>
            <person name="Chen W.-M."/>
        </authorList>
    </citation>
    <scope>NUCLEOTIDE SEQUENCE [LARGE SCALE GENOMIC DNA]</scope>
    <source>
        <strain evidence="2 3">CCP-7</strain>
    </source>
</reference>
<name>A0A437M5M4_9SPHN</name>
<dbReference type="PANTHER" id="PTHR31126:SF1">
    <property type="entry name" value="TYROSINE SPECIFIC PROTEIN PHOSPHATASES DOMAIN-CONTAINING PROTEIN"/>
    <property type="match status" value="1"/>
</dbReference>
<evidence type="ECO:0000313" key="2">
    <source>
        <dbReference type="EMBL" id="RVT92893.1"/>
    </source>
</evidence>
<evidence type="ECO:0000256" key="1">
    <source>
        <dbReference type="ARBA" id="ARBA00009580"/>
    </source>
</evidence>
<dbReference type="InterPro" id="IPR029021">
    <property type="entry name" value="Prot-tyrosine_phosphatase-like"/>
</dbReference>
<dbReference type="Proteomes" id="UP000282971">
    <property type="component" value="Unassembled WGS sequence"/>
</dbReference>
<accession>A0A437M5M4</accession>
<dbReference type="GO" id="GO:0004721">
    <property type="term" value="F:phosphoprotein phosphatase activity"/>
    <property type="evidence" value="ECO:0007669"/>
    <property type="project" value="InterPro"/>
</dbReference>
<comment type="caution">
    <text evidence="2">The sequence shown here is derived from an EMBL/GenBank/DDBJ whole genome shotgun (WGS) entry which is preliminary data.</text>
</comment>
<organism evidence="2 3">
    <name type="scientific">Sphingomonas crocodyli</name>
    <dbReference type="NCBI Taxonomy" id="1979270"/>
    <lineage>
        <taxon>Bacteria</taxon>
        <taxon>Pseudomonadati</taxon>
        <taxon>Pseudomonadota</taxon>
        <taxon>Alphaproteobacteria</taxon>
        <taxon>Sphingomonadales</taxon>
        <taxon>Sphingomonadaceae</taxon>
        <taxon>Sphingomonas</taxon>
    </lineage>
</organism>
<dbReference type="SUPFAM" id="SSF52799">
    <property type="entry name" value="(Phosphotyrosine protein) phosphatases II"/>
    <property type="match status" value="1"/>
</dbReference>
<keyword evidence="3" id="KW-1185">Reference proteome</keyword>
<comment type="similarity">
    <text evidence="1">Belongs to the protein-tyrosine phosphatase family.</text>
</comment>
<sequence length="259" mass="28386">MSEVAEAPRLLPLTGGFNLRDMGGYATADGRRVKRGMLFRSGTMTLLTSEDEAHLVSLGIRTVCDLRRPGERDREPTRWCEPAGIHYFARDYAEASGVLSELLKQGKGGAEGMRQAMINLYRDIPQDHAPSYRHMFARLLAGEAPLLFNCSAGKDRTGFGAMLILHALGVPRETILEDYLDTNTHADFQRLFDGGAASVKRMAEFDRAMLAPVMAADADYLASAYDHLDAQHGGVDAYLADVIGVGPSERERLIALLVD</sequence>
<dbReference type="PANTHER" id="PTHR31126">
    <property type="entry name" value="TYROSINE-PROTEIN PHOSPHATASE"/>
    <property type="match status" value="1"/>
</dbReference>
<protein>
    <submittedName>
        <fullName evidence="2">Tyrosine-protein phosphatase</fullName>
    </submittedName>
</protein>
<dbReference type="EMBL" id="SACN01000001">
    <property type="protein sequence ID" value="RVT92893.1"/>
    <property type="molecule type" value="Genomic_DNA"/>
</dbReference>
<dbReference type="RefSeq" id="WP_127740961.1">
    <property type="nucleotide sequence ID" value="NZ_SACN01000001.1"/>
</dbReference>
<dbReference type="InterPro" id="IPR026893">
    <property type="entry name" value="Tyr/Ser_Pase_IphP-type"/>
</dbReference>
<proteinExistence type="inferred from homology"/>
<evidence type="ECO:0000313" key="3">
    <source>
        <dbReference type="Proteomes" id="UP000282971"/>
    </source>
</evidence>